<reference evidence="1" key="4">
    <citation type="submission" date="2019-03" db="UniProtKB">
        <authorList>
            <consortium name="EnsemblPlants"/>
        </authorList>
    </citation>
    <scope>IDENTIFICATION</scope>
</reference>
<name>A0A453MLK2_AEGTS</name>
<dbReference type="AlphaFoldDB" id="A0A453MLK2"/>
<organism evidence="1 2">
    <name type="scientific">Aegilops tauschii subsp. strangulata</name>
    <name type="common">Goatgrass</name>
    <dbReference type="NCBI Taxonomy" id="200361"/>
    <lineage>
        <taxon>Eukaryota</taxon>
        <taxon>Viridiplantae</taxon>
        <taxon>Streptophyta</taxon>
        <taxon>Embryophyta</taxon>
        <taxon>Tracheophyta</taxon>
        <taxon>Spermatophyta</taxon>
        <taxon>Magnoliopsida</taxon>
        <taxon>Liliopsida</taxon>
        <taxon>Poales</taxon>
        <taxon>Poaceae</taxon>
        <taxon>BOP clade</taxon>
        <taxon>Pooideae</taxon>
        <taxon>Triticodae</taxon>
        <taxon>Triticeae</taxon>
        <taxon>Triticinae</taxon>
        <taxon>Aegilops</taxon>
    </lineage>
</organism>
<dbReference type="Gramene" id="AET5Gv21232700.2">
    <property type="protein sequence ID" value="AET5Gv21232700.2"/>
    <property type="gene ID" value="AET5Gv21232700"/>
</dbReference>
<evidence type="ECO:0000313" key="1">
    <source>
        <dbReference type="EnsemblPlants" id="AET5Gv21232700.2"/>
    </source>
</evidence>
<reference evidence="1" key="5">
    <citation type="journal article" date="2021" name="G3 (Bethesda)">
        <title>Aegilops tauschii genome assembly Aet v5.0 features greater sequence contiguity and improved annotation.</title>
        <authorList>
            <person name="Wang L."/>
            <person name="Zhu T."/>
            <person name="Rodriguez J.C."/>
            <person name="Deal K.R."/>
            <person name="Dubcovsky J."/>
            <person name="McGuire P.E."/>
            <person name="Lux T."/>
            <person name="Spannagl M."/>
            <person name="Mayer K.F.X."/>
            <person name="Baldrich P."/>
            <person name="Meyers B.C."/>
            <person name="Huo N."/>
            <person name="Gu Y.Q."/>
            <person name="Zhou H."/>
            <person name="Devos K.M."/>
            <person name="Bennetzen J.L."/>
            <person name="Unver T."/>
            <person name="Budak H."/>
            <person name="Gulick P.J."/>
            <person name="Galiba G."/>
            <person name="Kalapos B."/>
            <person name="Nelson D.R."/>
            <person name="Li P."/>
            <person name="You F.M."/>
            <person name="Luo M.C."/>
            <person name="Dvorak J."/>
        </authorList>
    </citation>
    <scope>NUCLEOTIDE SEQUENCE [LARGE SCALE GENOMIC DNA]</scope>
    <source>
        <strain evidence="1">cv. AL8/78</strain>
    </source>
</reference>
<reference evidence="1" key="3">
    <citation type="journal article" date="2017" name="Nature">
        <title>Genome sequence of the progenitor of the wheat D genome Aegilops tauschii.</title>
        <authorList>
            <person name="Luo M.C."/>
            <person name="Gu Y.Q."/>
            <person name="Puiu D."/>
            <person name="Wang H."/>
            <person name="Twardziok S.O."/>
            <person name="Deal K.R."/>
            <person name="Huo N."/>
            <person name="Zhu T."/>
            <person name="Wang L."/>
            <person name="Wang Y."/>
            <person name="McGuire P.E."/>
            <person name="Liu S."/>
            <person name="Long H."/>
            <person name="Ramasamy R.K."/>
            <person name="Rodriguez J.C."/>
            <person name="Van S.L."/>
            <person name="Yuan L."/>
            <person name="Wang Z."/>
            <person name="Xia Z."/>
            <person name="Xiao L."/>
            <person name="Anderson O.D."/>
            <person name="Ouyang S."/>
            <person name="Liang Y."/>
            <person name="Zimin A.V."/>
            <person name="Pertea G."/>
            <person name="Qi P."/>
            <person name="Bennetzen J.L."/>
            <person name="Dai X."/>
            <person name="Dawson M.W."/>
            <person name="Muller H.G."/>
            <person name="Kugler K."/>
            <person name="Rivarola-Duarte L."/>
            <person name="Spannagl M."/>
            <person name="Mayer K.F.X."/>
            <person name="Lu F.H."/>
            <person name="Bevan M.W."/>
            <person name="Leroy P."/>
            <person name="Li P."/>
            <person name="You F.M."/>
            <person name="Sun Q."/>
            <person name="Liu Z."/>
            <person name="Lyons E."/>
            <person name="Wicker T."/>
            <person name="Salzberg S.L."/>
            <person name="Devos K.M."/>
            <person name="Dvorak J."/>
        </authorList>
    </citation>
    <scope>NUCLEOTIDE SEQUENCE [LARGE SCALE GENOMIC DNA]</scope>
    <source>
        <strain evidence="1">cv. AL8/78</strain>
    </source>
</reference>
<reference evidence="2" key="2">
    <citation type="journal article" date="2017" name="Nat. Plants">
        <title>The Aegilops tauschii genome reveals multiple impacts of transposons.</title>
        <authorList>
            <person name="Zhao G."/>
            <person name="Zou C."/>
            <person name="Li K."/>
            <person name="Wang K."/>
            <person name="Li T."/>
            <person name="Gao L."/>
            <person name="Zhang X."/>
            <person name="Wang H."/>
            <person name="Yang Z."/>
            <person name="Liu X."/>
            <person name="Jiang W."/>
            <person name="Mao L."/>
            <person name="Kong X."/>
            <person name="Jiao Y."/>
            <person name="Jia J."/>
        </authorList>
    </citation>
    <scope>NUCLEOTIDE SEQUENCE [LARGE SCALE GENOMIC DNA]</scope>
    <source>
        <strain evidence="2">cv. AL8/78</strain>
    </source>
</reference>
<protein>
    <submittedName>
        <fullName evidence="1">Uncharacterized protein</fullName>
    </submittedName>
</protein>
<dbReference type="Proteomes" id="UP000015105">
    <property type="component" value="Chromosome 5D"/>
</dbReference>
<sequence>NVQGHLLLPHQARELALAYHRAESWRLAAATASAPATAGSSVEVPPPSVLHSPTFAPPPQPPQLPPLANVHLMRPPPIPSPLPAPGVGVRGPPAAVNEDWMCPEYAIGAVNAPDITRQVSVADGAHLTELATPHFEGMPFNHTTPFGKNIRAIICTAREMYLPFAGDLGSNLLC</sequence>
<proteinExistence type="predicted"/>
<accession>A0A453MLK2</accession>
<keyword evidence="2" id="KW-1185">Reference proteome</keyword>
<reference evidence="2" key="1">
    <citation type="journal article" date="2014" name="Science">
        <title>Ancient hybridizations among the ancestral genomes of bread wheat.</title>
        <authorList>
            <consortium name="International Wheat Genome Sequencing Consortium,"/>
            <person name="Marcussen T."/>
            <person name="Sandve S.R."/>
            <person name="Heier L."/>
            <person name="Spannagl M."/>
            <person name="Pfeifer M."/>
            <person name="Jakobsen K.S."/>
            <person name="Wulff B.B."/>
            <person name="Steuernagel B."/>
            <person name="Mayer K.F."/>
            <person name="Olsen O.A."/>
        </authorList>
    </citation>
    <scope>NUCLEOTIDE SEQUENCE [LARGE SCALE GENOMIC DNA]</scope>
    <source>
        <strain evidence="2">cv. AL8/78</strain>
    </source>
</reference>
<dbReference type="EnsemblPlants" id="AET5Gv21232700.2">
    <property type="protein sequence ID" value="AET5Gv21232700.2"/>
    <property type="gene ID" value="AET5Gv21232700"/>
</dbReference>
<evidence type="ECO:0000313" key="2">
    <source>
        <dbReference type="Proteomes" id="UP000015105"/>
    </source>
</evidence>